<dbReference type="Proteomes" id="UP001162162">
    <property type="component" value="Unassembled WGS sequence"/>
</dbReference>
<accession>A0AAV8YIU4</accession>
<feature type="domain" description="DUF5641" evidence="1">
    <location>
        <begin position="25"/>
        <end position="91"/>
    </location>
</feature>
<name>A0AAV8YIU4_9CUCU</name>
<reference evidence="2" key="1">
    <citation type="journal article" date="2023" name="Insect Mol. Biol.">
        <title>Genome sequencing provides insights into the evolution of gene families encoding plant cell wall-degrading enzymes in longhorned beetles.</title>
        <authorList>
            <person name="Shin N.R."/>
            <person name="Okamura Y."/>
            <person name="Kirsch R."/>
            <person name="Pauchet Y."/>
        </authorList>
    </citation>
    <scope>NUCLEOTIDE SEQUENCE</scope>
    <source>
        <strain evidence="2">AMC_N1</strain>
    </source>
</reference>
<proteinExistence type="predicted"/>
<organism evidence="2 3">
    <name type="scientific">Aromia moschata</name>
    <dbReference type="NCBI Taxonomy" id="1265417"/>
    <lineage>
        <taxon>Eukaryota</taxon>
        <taxon>Metazoa</taxon>
        <taxon>Ecdysozoa</taxon>
        <taxon>Arthropoda</taxon>
        <taxon>Hexapoda</taxon>
        <taxon>Insecta</taxon>
        <taxon>Pterygota</taxon>
        <taxon>Neoptera</taxon>
        <taxon>Endopterygota</taxon>
        <taxon>Coleoptera</taxon>
        <taxon>Polyphaga</taxon>
        <taxon>Cucujiformia</taxon>
        <taxon>Chrysomeloidea</taxon>
        <taxon>Cerambycidae</taxon>
        <taxon>Cerambycinae</taxon>
        <taxon>Callichromatini</taxon>
        <taxon>Aromia</taxon>
    </lineage>
</organism>
<sequence length="95" mass="10843">MQQKVFQSDVNCASQTTDDNLKTLETKWRFNKGQLVEGMLVLIKNDQSLPTNWQLGRIVELHSGLDRIARVASIRTQSGVIRRSFQMICPLPLDD</sequence>
<dbReference type="InterPro" id="IPR040676">
    <property type="entry name" value="DUF5641"/>
</dbReference>
<dbReference type="Pfam" id="PF18701">
    <property type="entry name" value="DUF5641"/>
    <property type="match status" value="1"/>
</dbReference>
<evidence type="ECO:0000313" key="2">
    <source>
        <dbReference type="EMBL" id="KAJ8951081.1"/>
    </source>
</evidence>
<evidence type="ECO:0000313" key="3">
    <source>
        <dbReference type="Proteomes" id="UP001162162"/>
    </source>
</evidence>
<dbReference type="AlphaFoldDB" id="A0AAV8YIU4"/>
<dbReference type="EMBL" id="JAPWTK010000090">
    <property type="protein sequence ID" value="KAJ8951081.1"/>
    <property type="molecule type" value="Genomic_DNA"/>
</dbReference>
<gene>
    <name evidence="2" type="ORF">NQ318_003779</name>
</gene>
<evidence type="ECO:0000259" key="1">
    <source>
        <dbReference type="Pfam" id="PF18701"/>
    </source>
</evidence>
<protein>
    <recommendedName>
        <fullName evidence="1">DUF5641 domain-containing protein</fullName>
    </recommendedName>
</protein>
<keyword evidence="3" id="KW-1185">Reference proteome</keyword>
<comment type="caution">
    <text evidence="2">The sequence shown here is derived from an EMBL/GenBank/DDBJ whole genome shotgun (WGS) entry which is preliminary data.</text>
</comment>